<protein>
    <submittedName>
        <fullName evidence="2">Uncharacterized protein</fullName>
    </submittedName>
</protein>
<gene>
    <name evidence="2" type="ORF">Lyticum_00171</name>
</gene>
<evidence type="ECO:0000313" key="3">
    <source>
        <dbReference type="Proteomes" id="UP001289135"/>
    </source>
</evidence>
<dbReference type="EMBL" id="JARGYU010000001">
    <property type="protein sequence ID" value="MDZ5761011.1"/>
    <property type="molecule type" value="Genomic_DNA"/>
</dbReference>
<dbReference type="AlphaFoldDB" id="A0AAE5AHG8"/>
<evidence type="ECO:0000313" key="2">
    <source>
        <dbReference type="EMBL" id="MDZ5761011.1"/>
    </source>
</evidence>
<proteinExistence type="predicted"/>
<keyword evidence="1" id="KW-0812">Transmembrane</keyword>
<keyword evidence="1" id="KW-1133">Transmembrane helix</keyword>
<organism evidence="2 3">
    <name type="scientific">Lyticum sinuosum</name>
    <dbReference type="NCBI Taxonomy" id="1332059"/>
    <lineage>
        <taxon>Bacteria</taxon>
        <taxon>Pseudomonadati</taxon>
        <taxon>Pseudomonadota</taxon>
        <taxon>Alphaproteobacteria</taxon>
        <taxon>Rickettsiales</taxon>
        <taxon>Lyticum</taxon>
    </lineage>
</organism>
<accession>A0AAE5AHG8</accession>
<dbReference type="RefSeq" id="WP_322498443.1">
    <property type="nucleotide sequence ID" value="NZ_JARGYU010000001.1"/>
</dbReference>
<reference evidence="2" key="1">
    <citation type="submission" date="2023-02" db="EMBL/GenBank/DDBJ databases">
        <title>Host association and intracellularity evolved multiple times independently in the Rickettsiales.</title>
        <authorList>
            <person name="Castelli M."/>
            <person name="Nardi T."/>
            <person name="Gammuto L."/>
            <person name="Bellinzona G."/>
            <person name="Sabaneyeva E."/>
            <person name="Potekhin A."/>
            <person name="Serra V."/>
            <person name="Petroni G."/>
            <person name="Sassera D."/>
        </authorList>
    </citation>
    <scope>NUCLEOTIDE SEQUENCE</scope>
    <source>
        <strain evidence="2">USBL-36I1</strain>
    </source>
</reference>
<comment type="caution">
    <text evidence="2">The sequence shown here is derived from an EMBL/GenBank/DDBJ whole genome shotgun (WGS) entry which is preliminary data.</text>
</comment>
<keyword evidence="1" id="KW-0472">Membrane</keyword>
<keyword evidence="3" id="KW-1185">Reference proteome</keyword>
<feature type="transmembrane region" description="Helical" evidence="1">
    <location>
        <begin position="12"/>
        <end position="30"/>
    </location>
</feature>
<dbReference type="Proteomes" id="UP001289135">
    <property type="component" value="Unassembled WGS sequence"/>
</dbReference>
<name>A0AAE5AHG8_9RICK</name>
<sequence>MINIIKYLIKQNKVLIIILFIFSFGIKYQISKQEAFAIWFDTDLEDWEKMGDRYFTDTKDQKPGKEWCERTGTIHGRECAAGLDQSEKIVSSGDKYYFTIFDDSIPNCDKSGCRYGTEKETLIFNKLDPISIFINSAPRCLKYEGEIGRKVASNGDTVCLYIGESSQELTRKSQLRDHCSAKYCVCAIIEHDGRPFIAGCTPAILGPGLKYEKSLFDPHSIEVDLFCTKSSCGNEDVVSWIAKYKDDSKKPSFDKPIIRLYDNLSFEGYYPPNGQMYTFGTVQFNKNTKDQICFYSFMEQEEVGCVPIPGIAQNASFSMVASYSLVYRYVTNQRTSEILPFHGVYPVLLSDNGKKLEKDKVYFTSFVTKDNWDVQNRDNDIILDELGYNTYYQNTRTYSNQLYTDCQFIDKNYNSPLNGVSYCYPMSQSTTIISNLKSFIIPDIIYKNSSSANITKSIISTSPTKYGLYMGITENEKFYISDERGRLSSLNATMTAVITNSKNLFPLYLDVKVEKDKDDKEYVYLYDAAYSLSKTFYPRSGIRYRDHCYTDTEDKKWPVFADIPNDIQSPSEKNYFYLKKSVFSDYYPNFSIKSNTPSGYIYAEYNNDIPKFKGKLNKKSENIIKETAVCPGLYIGSEDSKESDQSQDLICLVSLGVWDFISGQGNSIFTDKQQYAKSMLCAGIPNKCIISNNVQNIAALGLKSIDNLDSQEIKVLKNGETHYTEHNCVSNIASWVKTEENNQDVTLRCTNGLMMPIDKETNEVAPYQDICLEKSGTNPKS</sequence>
<evidence type="ECO:0000256" key="1">
    <source>
        <dbReference type="SAM" id="Phobius"/>
    </source>
</evidence>